<dbReference type="PROSITE" id="PS50294">
    <property type="entry name" value="WD_REPEATS_REGION"/>
    <property type="match status" value="1"/>
</dbReference>
<dbReference type="Proteomes" id="UP001049176">
    <property type="component" value="Chromosome 8"/>
</dbReference>
<dbReference type="GO" id="GO:0080008">
    <property type="term" value="C:Cul4-RING E3 ubiquitin ligase complex"/>
    <property type="evidence" value="ECO:0007669"/>
    <property type="project" value="TreeGrafter"/>
</dbReference>
<proteinExistence type="predicted"/>
<evidence type="ECO:0000313" key="6">
    <source>
        <dbReference type="Proteomes" id="UP001049176"/>
    </source>
</evidence>
<dbReference type="GO" id="GO:0005737">
    <property type="term" value="C:cytoplasm"/>
    <property type="evidence" value="ECO:0007669"/>
    <property type="project" value="TreeGrafter"/>
</dbReference>
<dbReference type="PROSITE" id="PS50082">
    <property type="entry name" value="WD_REPEATS_2"/>
    <property type="match status" value="1"/>
</dbReference>
<dbReference type="GeneID" id="66081241"/>
<gene>
    <name evidence="5" type="ORF">E1B28_012166</name>
</gene>
<reference evidence="5" key="1">
    <citation type="journal article" date="2021" name="Genome Biol. Evol.">
        <title>The assembled and annotated genome of the fairy-ring fungus Marasmius oreades.</title>
        <authorList>
            <person name="Hiltunen M."/>
            <person name="Ament-Velasquez S.L."/>
            <person name="Johannesson H."/>
        </authorList>
    </citation>
    <scope>NUCLEOTIDE SEQUENCE</scope>
    <source>
        <strain evidence="5">03SP1</strain>
    </source>
</reference>
<dbReference type="OrthoDB" id="4869960at2759"/>
<dbReference type="GO" id="GO:0045717">
    <property type="term" value="P:negative regulation of fatty acid biosynthetic process"/>
    <property type="evidence" value="ECO:0007669"/>
    <property type="project" value="TreeGrafter"/>
</dbReference>
<dbReference type="SUPFAM" id="SSF50978">
    <property type="entry name" value="WD40 repeat-like"/>
    <property type="match status" value="1"/>
</dbReference>
<dbReference type="AlphaFoldDB" id="A0A9P7UQH6"/>
<feature type="repeat" description="WD" evidence="3">
    <location>
        <begin position="37"/>
        <end position="79"/>
    </location>
</feature>
<dbReference type="PANTHER" id="PTHR15574:SF40">
    <property type="entry name" value="WD AND TETRATRICOPEPTIDE REPEATS PROTEIN 1"/>
    <property type="match status" value="1"/>
</dbReference>
<feature type="compositionally biased region" description="Acidic residues" evidence="4">
    <location>
        <begin position="502"/>
        <end position="519"/>
    </location>
</feature>
<evidence type="ECO:0000313" key="5">
    <source>
        <dbReference type="EMBL" id="KAG7088144.1"/>
    </source>
</evidence>
<dbReference type="SMART" id="SM00320">
    <property type="entry name" value="WD40"/>
    <property type="match status" value="5"/>
</dbReference>
<keyword evidence="1 3" id="KW-0853">WD repeat</keyword>
<dbReference type="RefSeq" id="XP_043004615.1">
    <property type="nucleotide sequence ID" value="XM_043157248.1"/>
</dbReference>
<feature type="region of interest" description="Disordered" evidence="4">
    <location>
        <begin position="490"/>
        <end position="519"/>
    </location>
</feature>
<evidence type="ECO:0000256" key="3">
    <source>
        <dbReference type="PROSITE-ProRule" id="PRU00221"/>
    </source>
</evidence>
<dbReference type="InterPro" id="IPR015943">
    <property type="entry name" value="WD40/YVTN_repeat-like_dom_sf"/>
</dbReference>
<evidence type="ECO:0008006" key="7">
    <source>
        <dbReference type="Google" id="ProtNLM"/>
    </source>
</evidence>
<evidence type="ECO:0000256" key="1">
    <source>
        <dbReference type="ARBA" id="ARBA00022574"/>
    </source>
</evidence>
<dbReference type="InterPro" id="IPR001680">
    <property type="entry name" value="WD40_rpt"/>
</dbReference>
<organism evidence="5 6">
    <name type="scientific">Marasmius oreades</name>
    <name type="common">fairy-ring Marasmius</name>
    <dbReference type="NCBI Taxonomy" id="181124"/>
    <lineage>
        <taxon>Eukaryota</taxon>
        <taxon>Fungi</taxon>
        <taxon>Dikarya</taxon>
        <taxon>Basidiomycota</taxon>
        <taxon>Agaricomycotina</taxon>
        <taxon>Agaricomycetes</taxon>
        <taxon>Agaricomycetidae</taxon>
        <taxon>Agaricales</taxon>
        <taxon>Marasmiineae</taxon>
        <taxon>Marasmiaceae</taxon>
        <taxon>Marasmius</taxon>
    </lineage>
</organism>
<dbReference type="InterPro" id="IPR045151">
    <property type="entry name" value="DCAF8"/>
</dbReference>
<sequence>MLNHDNILPGYSRQHRRTQPTAAQSIFDHGFPYSHKLSAHVSCVNALTFSRKDGRFLASGGDDLNIHLWDFHQENVTAPCHSFVGPLRNIFCLKFSCSNRFLFAGGVDFQVYQYDISRLGSTLTKEENRAVGFFREHDSIREIACHPYQDELFLVASDSGRIALHDLRVQPRSLIGRAQDAIQLETEVTGVQYHPQTEHLFVTSDGQGNVCLRDTRMAFGARTERSGNGVVLHYNTKLSKRRLKHLSNPESSSVTFGADGNQIAVTMLHYFPTIYGTSDPNPIAICTGRNYPDGTPVPEGERTYSNSCTMKHGCFGRPPDNPGISYYCAGSDDFCGYLWQIPPVEELTVRREEIASRDWYREDSQVVGFTKDLGSARYLPVELSTPTTVLKGHNSIVNTTVIHPYLPLIVTAGIERDVRLHSPTKSTPFLHEMEASPTEARKLLKETDREQTRRVVMEHLFRDAEGYDFERDREEVETIALFDGILRIEGQGDPFGRRWVADTDEDEDEGDGEDEDCND</sequence>
<dbReference type="PANTHER" id="PTHR15574">
    <property type="entry name" value="WD REPEAT DOMAIN-CONTAINING FAMILY"/>
    <property type="match status" value="1"/>
</dbReference>
<keyword evidence="6" id="KW-1185">Reference proteome</keyword>
<dbReference type="EMBL" id="CM032188">
    <property type="protein sequence ID" value="KAG7088144.1"/>
    <property type="molecule type" value="Genomic_DNA"/>
</dbReference>
<protein>
    <recommendedName>
        <fullName evidence="7">WD40 repeat-like protein</fullName>
    </recommendedName>
</protein>
<dbReference type="Pfam" id="PF00400">
    <property type="entry name" value="WD40"/>
    <property type="match status" value="2"/>
</dbReference>
<dbReference type="KEGG" id="more:E1B28_012166"/>
<dbReference type="Gene3D" id="2.130.10.10">
    <property type="entry name" value="YVTN repeat-like/Quinoprotein amine dehydrogenase"/>
    <property type="match status" value="2"/>
</dbReference>
<dbReference type="InterPro" id="IPR036322">
    <property type="entry name" value="WD40_repeat_dom_sf"/>
</dbReference>
<evidence type="ECO:0000256" key="4">
    <source>
        <dbReference type="SAM" id="MobiDB-lite"/>
    </source>
</evidence>
<keyword evidence="2" id="KW-0677">Repeat</keyword>
<comment type="caution">
    <text evidence="5">The sequence shown here is derived from an EMBL/GenBank/DDBJ whole genome shotgun (WGS) entry which is preliminary data.</text>
</comment>
<evidence type="ECO:0000256" key="2">
    <source>
        <dbReference type="ARBA" id="ARBA00022737"/>
    </source>
</evidence>
<name>A0A9P7UQH6_9AGAR</name>
<accession>A0A9P7UQH6</accession>